<proteinExistence type="predicted"/>
<evidence type="ECO:0000313" key="3">
    <source>
        <dbReference type="Proteomes" id="UP001612915"/>
    </source>
</evidence>
<accession>A0ABW8ASB5</accession>
<sequence>MSELDDWVATVAAATGLEEAAVDVRAVLDLARDVAHGVARPAAPLTAYMAGYLLGSRGATSAAEREAVFAQLRALIPG</sequence>
<organism evidence="2 3">
    <name type="scientific">Spongisporangium articulatum</name>
    <dbReference type="NCBI Taxonomy" id="3362603"/>
    <lineage>
        <taxon>Bacteria</taxon>
        <taxon>Bacillati</taxon>
        <taxon>Actinomycetota</taxon>
        <taxon>Actinomycetes</taxon>
        <taxon>Kineosporiales</taxon>
        <taxon>Kineosporiaceae</taxon>
        <taxon>Spongisporangium</taxon>
    </lineage>
</organism>
<dbReference type="RefSeq" id="WP_398283850.1">
    <property type="nucleotide sequence ID" value="NZ_JBITLV010000007.1"/>
</dbReference>
<comment type="caution">
    <text evidence="2">The sequence shown here is derived from an EMBL/GenBank/DDBJ whole genome shotgun (WGS) entry which is preliminary data.</text>
</comment>
<dbReference type="Pfam" id="PF20058">
    <property type="entry name" value="DUF6457"/>
    <property type="match status" value="1"/>
</dbReference>
<reference evidence="2 3" key="1">
    <citation type="submission" date="2024-10" db="EMBL/GenBank/DDBJ databases">
        <title>The Natural Products Discovery Center: Release of the First 8490 Sequenced Strains for Exploring Actinobacteria Biosynthetic Diversity.</title>
        <authorList>
            <person name="Kalkreuter E."/>
            <person name="Kautsar S.A."/>
            <person name="Yang D."/>
            <person name="Bader C.D."/>
            <person name="Teijaro C.N."/>
            <person name="Fluegel L."/>
            <person name="Davis C.M."/>
            <person name="Simpson J.R."/>
            <person name="Lauterbach L."/>
            <person name="Steele A.D."/>
            <person name="Gui C."/>
            <person name="Meng S."/>
            <person name="Li G."/>
            <person name="Viehrig K."/>
            <person name="Ye F."/>
            <person name="Su P."/>
            <person name="Kiefer A.F."/>
            <person name="Nichols A."/>
            <person name="Cepeda A.J."/>
            <person name="Yan W."/>
            <person name="Fan B."/>
            <person name="Jiang Y."/>
            <person name="Adhikari A."/>
            <person name="Zheng C.-J."/>
            <person name="Schuster L."/>
            <person name="Cowan T.M."/>
            <person name="Smanski M.J."/>
            <person name="Chevrette M.G."/>
            <person name="De Carvalho L.P.S."/>
            <person name="Shen B."/>
        </authorList>
    </citation>
    <scope>NUCLEOTIDE SEQUENCE [LARGE SCALE GENOMIC DNA]</scope>
    <source>
        <strain evidence="2 3">NPDC049639</strain>
    </source>
</reference>
<dbReference type="EMBL" id="JBITLV010000007">
    <property type="protein sequence ID" value="MFI7589290.1"/>
    <property type="molecule type" value="Genomic_DNA"/>
</dbReference>
<dbReference type="Proteomes" id="UP001612915">
    <property type="component" value="Unassembled WGS sequence"/>
</dbReference>
<dbReference type="InterPro" id="IPR045598">
    <property type="entry name" value="DUF6457"/>
</dbReference>
<evidence type="ECO:0000259" key="1">
    <source>
        <dbReference type="Pfam" id="PF20058"/>
    </source>
</evidence>
<protein>
    <submittedName>
        <fullName evidence="2">DUF6457 domain-containing protein</fullName>
    </submittedName>
</protein>
<name>A0ABW8ASB5_9ACTN</name>
<evidence type="ECO:0000313" key="2">
    <source>
        <dbReference type="EMBL" id="MFI7589290.1"/>
    </source>
</evidence>
<feature type="domain" description="DUF6457" evidence="1">
    <location>
        <begin position="2"/>
        <end position="76"/>
    </location>
</feature>
<gene>
    <name evidence="2" type="ORF">ACIB24_19665</name>
</gene>
<keyword evidence="3" id="KW-1185">Reference proteome</keyword>